<name>A0AAJ5YXU7_9BASI</name>
<dbReference type="PANTHER" id="PTHR11799:SF30">
    <property type="entry name" value="SERUM PARAOXONASE_ARYLESTERASE 2"/>
    <property type="match status" value="1"/>
</dbReference>
<evidence type="ECO:0000313" key="1">
    <source>
        <dbReference type="EMBL" id="WFD15165.1"/>
    </source>
</evidence>
<evidence type="ECO:0000313" key="2">
    <source>
        <dbReference type="Proteomes" id="UP001217582"/>
    </source>
</evidence>
<reference evidence="1 2" key="1">
    <citation type="submission" date="2023-03" db="EMBL/GenBank/DDBJ databases">
        <title>Mating type loci evolution in Malassezia.</title>
        <authorList>
            <person name="Coelho M.A."/>
        </authorList>
    </citation>
    <scope>NUCLEOTIDE SEQUENCE [LARGE SCALE GENOMIC DNA]</scope>
    <source>
        <strain evidence="1 2">CBS 13387</strain>
    </source>
</reference>
<dbReference type="InterPro" id="IPR011042">
    <property type="entry name" value="6-blade_b-propeller_TolB-like"/>
</dbReference>
<keyword evidence="2" id="KW-1185">Reference proteome</keyword>
<dbReference type="PANTHER" id="PTHR11799">
    <property type="entry name" value="PARAOXONASE"/>
    <property type="match status" value="1"/>
</dbReference>
<protein>
    <submittedName>
        <fullName evidence="1">Uncharacterized protein</fullName>
    </submittedName>
</protein>
<dbReference type="Gene3D" id="2.120.10.30">
    <property type="entry name" value="TolB, C-terminal domain"/>
    <property type="match status" value="1"/>
</dbReference>
<proteinExistence type="predicted"/>
<dbReference type="SUPFAM" id="SSF63829">
    <property type="entry name" value="Calcium-dependent phosphotriesterase"/>
    <property type="match status" value="1"/>
</dbReference>
<organism evidence="1 2">
    <name type="scientific">Malassezia arunalokei</name>
    <dbReference type="NCBI Taxonomy" id="1514897"/>
    <lineage>
        <taxon>Eukaryota</taxon>
        <taxon>Fungi</taxon>
        <taxon>Dikarya</taxon>
        <taxon>Basidiomycota</taxon>
        <taxon>Ustilaginomycotina</taxon>
        <taxon>Malasseziomycetes</taxon>
        <taxon>Malasseziales</taxon>
        <taxon>Malasseziaceae</taxon>
        <taxon>Malassezia</taxon>
    </lineage>
</organism>
<accession>A0AAJ5YXU7</accession>
<sequence length="475" mass="52128">MLKVGHLVVGALLALVWSQLWYIRTILPKVFFSVPKEMPSWYIRGGESSASPPVTCTPIRSGYVADPQAYEVDPSTSQHAQIANACEDLRMSDTLGAVFLSCDPGRKEWNVFMGPTGNPASRGALWVLDYKTAPDALPVLVPLEGFPDSYDFHPHGMSLFVYDANHARIFVANERAAASTIEVLDLERSHEWRAQYVRTLQHPVGTHMPNALHAVGPHEVYVSNSKLVSHRPPPRASYEAAIAAQWGKFLAPWLYVALTYQPLFRIFSFLDDLLGLGYVSHIGFTDDGDVTHTIFAQRISFANGVVVSGEQLFVAATGAAGIYVYDLHKKAASNRRTYVPLPFLPDNLALTVPSEHRTSPGVLAAGHPSLPDMNLYALHSTPAQRAPSWVAEVWYNASSSTEYDEAGVPFPSVRAMPRLPYGWHVQTLFQSSGRHAPDVSAATSALWDPTPQGHGAFFVTSLYGPSPLLCKGMYL</sequence>
<gene>
    <name evidence="1" type="ORF">MARU1_001180</name>
</gene>
<dbReference type="EMBL" id="CP119917">
    <property type="protein sequence ID" value="WFD15165.1"/>
    <property type="molecule type" value="Genomic_DNA"/>
</dbReference>
<dbReference type="AlphaFoldDB" id="A0AAJ5YXU7"/>
<dbReference type="InterPro" id="IPR051288">
    <property type="entry name" value="Serum_paraoxonase/arylesterase"/>
</dbReference>
<dbReference type="Proteomes" id="UP001217582">
    <property type="component" value="Chromosome 2"/>
</dbReference>